<dbReference type="Proteomes" id="UP001576776">
    <property type="component" value="Unassembled WGS sequence"/>
</dbReference>
<comment type="caution">
    <text evidence="1">The sequence shown here is derived from an EMBL/GenBank/DDBJ whole genome shotgun (WGS) entry which is preliminary data.</text>
</comment>
<proteinExistence type="predicted"/>
<keyword evidence="2" id="KW-1185">Reference proteome</keyword>
<accession>A0ABV4Y9G3</accession>
<sequence>MPESVGIAKAITNLNVAHERLSLSPTNEPNFFTEWWQDLPELTEEEKQALNRLKNRYLYYAADGFVLEGTVSIIILSPLLELLGLCDSPFKIRGEKFVKVEIENGNTELEGFIDALVIKDLFWVVLIEAKQYGFSVLQALPQALAYIVANPNLETPVFGLIMTGEDYIFVKLNQQLGQYALSRKFTLVNPQENELYEVVRVIKRIMSLRDV</sequence>
<dbReference type="RefSeq" id="WP_413256947.1">
    <property type="nucleotide sequence ID" value="NZ_JBHFNS010000041.1"/>
</dbReference>
<name>A0ABV4Y9G3_9CYAN</name>
<dbReference type="GO" id="GO:0004519">
    <property type="term" value="F:endonuclease activity"/>
    <property type="evidence" value="ECO:0007669"/>
    <property type="project" value="UniProtKB-KW"/>
</dbReference>
<organism evidence="1 2">
    <name type="scientific">Floridaenema fluviatile BLCC-F154</name>
    <dbReference type="NCBI Taxonomy" id="3153640"/>
    <lineage>
        <taxon>Bacteria</taxon>
        <taxon>Bacillati</taxon>
        <taxon>Cyanobacteriota</taxon>
        <taxon>Cyanophyceae</taxon>
        <taxon>Oscillatoriophycideae</taxon>
        <taxon>Aerosakkonematales</taxon>
        <taxon>Aerosakkonemataceae</taxon>
        <taxon>Floridanema</taxon>
        <taxon>Floridanema fluviatile</taxon>
    </lineage>
</organism>
<dbReference type="EMBL" id="JBHFNS010000041">
    <property type="protein sequence ID" value="MFB2935432.1"/>
    <property type="molecule type" value="Genomic_DNA"/>
</dbReference>
<protein>
    <submittedName>
        <fullName evidence="1">Type I restriction endonuclease subunit R</fullName>
    </submittedName>
</protein>
<keyword evidence="1" id="KW-0255">Endonuclease</keyword>
<evidence type="ECO:0000313" key="2">
    <source>
        <dbReference type="Proteomes" id="UP001576776"/>
    </source>
</evidence>
<keyword evidence="1" id="KW-0378">Hydrolase</keyword>
<evidence type="ECO:0000313" key="1">
    <source>
        <dbReference type="EMBL" id="MFB2935432.1"/>
    </source>
</evidence>
<gene>
    <name evidence="1" type="ORF">ACE1B6_09145</name>
</gene>
<reference evidence="1 2" key="1">
    <citation type="submission" date="2024-09" db="EMBL/GenBank/DDBJ databases">
        <title>Floridaenema gen nov. (Aerosakkonemataceae, Aerosakkonematales ord. nov., Cyanobacteria) from benthic tropical and subtropical fresh waters, with the description of four new species.</title>
        <authorList>
            <person name="Moretto J.A."/>
            <person name="Berthold D.E."/>
            <person name="Lefler F.W."/>
            <person name="Huang I.-S."/>
            <person name="Laughinghouse H. IV."/>
        </authorList>
    </citation>
    <scope>NUCLEOTIDE SEQUENCE [LARGE SCALE GENOMIC DNA]</scope>
    <source>
        <strain evidence="1 2">BLCC-F154</strain>
    </source>
</reference>
<keyword evidence="1" id="KW-0540">Nuclease</keyword>